<dbReference type="PANTHER" id="PTHR30032">
    <property type="entry name" value="N-ACETYLMURAMOYL-L-ALANINE AMIDASE-RELATED"/>
    <property type="match status" value="1"/>
</dbReference>
<gene>
    <name evidence="2" type="ORF">DealDRAFT_1666</name>
</gene>
<dbReference type="InterPro" id="IPR014225">
    <property type="entry name" value="Spore_II_D_firmicutes"/>
</dbReference>
<dbReference type="eggNOG" id="COG2385">
    <property type="taxonomic scope" value="Bacteria"/>
</dbReference>
<dbReference type="RefSeq" id="WP_008516553.1">
    <property type="nucleotide sequence ID" value="NZ_ACJM01000007.1"/>
</dbReference>
<evidence type="ECO:0000313" key="2">
    <source>
        <dbReference type="EMBL" id="EEG77543.1"/>
    </source>
</evidence>
<dbReference type="AlphaFoldDB" id="C0GGV2"/>
<name>C0GGV2_DETAL</name>
<reference evidence="2 3" key="1">
    <citation type="submission" date="2009-02" db="EMBL/GenBank/DDBJ databases">
        <title>Sequencing of the draft genome and assembly of Dethiobacter alkaliphilus AHT 1.</title>
        <authorList>
            <consortium name="US DOE Joint Genome Institute (JGI-PGF)"/>
            <person name="Lucas S."/>
            <person name="Copeland A."/>
            <person name="Lapidus A."/>
            <person name="Glavina del Rio T."/>
            <person name="Dalin E."/>
            <person name="Tice H."/>
            <person name="Bruce D."/>
            <person name="Goodwin L."/>
            <person name="Pitluck S."/>
            <person name="Larimer F."/>
            <person name="Land M.L."/>
            <person name="Hauser L."/>
            <person name="Muyzer G."/>
        </authorList>
    </citation>
    <scope>NUCLEOTIDE SEQUENCE [LARGE SCALE GENOMIC DNA]</scope>
    <source>
        <strain evidence="2 3">AHT 1</strain>
    </source>
</reference>
<keyword evidence="3" id="KW-1185">Reference proteome</keyword>
<dbReference type="PANTHER" id="PTHR30032:SF4">
    <property type="entry name" value="AMIDASE ENHANCER"/>
    <property type="match status" value="1"/>
</dbReference>
<dbReference type="GO" id="GO:0030288">
    <property type="term" value="C:outer membrane-bounded periplasmic space"/>
    <property type="evidence" value="ECO:0007669"/>
    <property type="project" value="TreeGrafter"/>
</dbReference>
<accession>C0GGV2</accession>
<dbReference type="Pfam" id="PF08486">
    <property type="entry name" value="SpoIID"/>
    <property type="match status" value="1"/>
</dbReference>
<dbReference type="InterPro" id="IPR013693">
    <property type="entry name" value="SpoIID/LytB_N"/>
</dbReference>
<comment type="caution">
    <text evidence="2">The sequence shown here is derived from an EMBL/GenBank/DDBJ whole genome shotgun (WGS) entry which is preliminary data.</text>
</comment>
<dbReference type="Proteomes" id="UP000006443">
    <property type="component" value="Unassembled WGS sequence"/>
</dbReference>
<organism evidence="2 3">
    <name type="scientific">Dethiobacter alkaliphilus AHT 1</name>
    <dbReference type="NCBI Taxonomy" id="555088"/>
    <lineage>
        <taxon>Bacteria</taxon>
        <taxon>Bacillati</taxon>
        <taxon>Bacillota</taxon>
        <taxon>Dethiobacteria</taxon>
        <taxon>Dethiobacterales</taxon>
        <taxon>Dethiobacteraceae</taxon>
        <taxon>Dethiobacter</taxon>
    </lineage>
</organism>
<dbReference type="NCBIfam" id="TIGR02669">
    <property type="entry name" value="SpoIID_LytB"/>
    <property type="match status" value="1"/>
</dbReference>
<dbReference type="NCBIfam" id="TIGR02870">
    <property type="entry name" value="spore_II_D"/>
    <property type="match status" value="1"/>
</dbReference>
<evidence type="ECO:0000259" key="1">
    <source>
        <dbReference type="Pfam" id="PF08486"/>
    </source>
</evidence>
<dbReference type="GO" id="GO:0030435">
    <property type="term" value="P:sporulation resulting in formation of a cellular spore"/>
    <property type="evidence" value="ECO:0007669"/>
    <property type="project" value="InterPro"/>
</dbReference>
<dbReference type="STRING" id="555088.DealDRAFT_1666"/>
<sequence length="334" mass="36543">MRKLPLVIILLLLLIIILPALVVRGCRNEATEPPPAVDRAPIESPAGEITLQVFNHHLDEVQTMTLEEYLVGVVAAEMPASFDIEALKAQAVVARTYTVNQMLSFGGKGCDKHGQTVDICTNFAHCQAWESEEESLNRWPQDEGPGYLNKIRQAVRETAGEVALHNNELIDAVFHAHCGGQTENSEDVWTTALAYLRGVDCPYCEGTRWSETEHVFSSEQFAQKLLPYVSAVPVSSTGRPLLDAATRTSSGRVLQLSVAGEAVSGRDIRTALGLPSTNFTWQATEDQIIFTNKGYGHGVGLCQYGADGKAKAGNNYKEIIEYFYTDVTVDTLSP</sequence>
<protein>
    <submittedName>
        <fullName evidence="2">Stage II sporulation protein D</fullName>
    </submittedName>
</protein>
<evidence type="ECO:0000313" key="3">
    <source>
        <dbReference type="Proteomes" id="UP000006443"/>
    </source>
</evidence>
<dbReference type="EMBL" id="ACJM01000007">
    <property type="protein sequence ID" value="EEG77543.1"/>
    <property type="molecule type" value="Genomic_DNA"/>
</dbReference>
<feature type="domain" description="Sporulation stage II protein D amidase enhancer LytB N-terminal" evidence="1">
    <location>
        <begin position="56"/>
        <end position="163"/>
    </location>
</feature>
<proteinExistence type="predicted"/>
<dbReference type="InterPro" id="IPR013486">
    <property type="entry name" value="SpoIID/LytB"/>
</dbReference>
<dbReference type="InterPro" id="IPR051922">
    <property type="entry name" value="Bact_Sporulation_Assoc"/>
</dbReference>